<evidence type="ECO:0000313" key="2">
    <source>
        <dbReference type="Proteomes" id="UP001148662"/>
    </source>
</evidence>
<comment type="caution">
    <text evidence="1">The sequence shown here is derived from an EMBL/GenBank/DDBJ whole genome shotgun (WGS) entry which is preliminary data.</text>
</comment>
<dbReference type="Proteomes" id="UP001148662">
    <property type="component" value="Unassembled WGS sequence"/>
</dbReference>
<accession>A0ACC1TCQ4</accession>
<gene>
    <name evidence="1" type="ORF">NM688_g940</name>
</gene>
<proteinExistence type="predicted"/>
<organism evidence="1 2">
    <name type="scientific">Phlebia brevispora</name>
    <dbReference type="NCBI Taxonomy" id="194682"/>
    <lineage>
        <taxon>Eukaryota</taxon>
        <taxon>Fungi</taxon>
        <taxon>Dikarya</taxon>
        <taxon>Basidiomycota</taxon>
        <taxon>Agaricomycotina</taxon>
        <taxon>Agaricomycetes</taxon>
        <taxon>Polyporales</taxon>
        <taxon>Meruliaceae</taxon>
        <taxon>Phlebia</taxon>
    </lineage>
</organism>
<name>A0ACC1TCQ4_9APHY</name>
<sequence>MSTVATLFRRHVPDVPEDVDDVMEHFNDPNWDYRPASPTLSTESIDLDRKGRAYTDSSRHSTSDYDTESQAESSGYDKTAAETSAYAGTTAPSKSQLWRTGTHEYEDDSPYPEVRAAVSNMDDPSLPVNTFRMWFLGLLITAVVSGINQFMALRTIAFTLNTLVIQVITLPLGKGMAYLMPKTRFNTFGYTWSLNPGPFNVKEHTVITAMGMMTWTTSFVLSTYIVQEVNYAQDVSYAYKILVNLSSQFVGIGFAGVFRQFLVYPASMIYPGTLVSCSLTNTLHRTWGVSETRHISRIKFFFIVMVAAMLWYFVPGFLFTGVSIFSWACWIAPTNPTVNTVFGSLTGMGMGLLTFDWSMISIINNPLVSPWWAEANIYACFVFIAWFLAPILYFTNTWYSKYLPISTTTPYDNTGLPYDLSVIITNGTFNATSYEAYSPLFLSTTNVLTYGISFAVLPAAIVHTWLWYGRDIVRQCRQGLAENRDVHSRLMTAYSEVPHWWYGILFVVSLAFGIVGIEIFPTGFPVWAYFISILIPFALMLPTGIIRAITNQWITLSLLADLIGGYVVPGKPVAHMLFKTYVTWTSEQGNSYLAAMKMGHYMKVPPRIMFAAISVSVFLSSFITQAVVDAVIQHVPDACTPLSVDFSCPSNTVMAESATIWGAVGPQRLFSPGKLYNPVLYFMLICVFLPIPFYLLARRYPYSRWRYVNIPVALSAAFYFPPTTGMQFTSWFIAGAIFQWFVRRFHFRWWMRFNYVLAAALDAGLAFGGILVFFCTGLPKVTLNWWGNTVWMNTNDALGMPFMMPPPNSTFGPTQWS</sequence>
<evidence type="ECO:0000313" key="1">
    <source>
        <dbReference type="EMBL" id="KAJ3558412.1"/>
    </source>
</evidence>
<keyword evidence="2" id="KW-1185">Reference proteome</keyword>
<dbReference type="EMBL" id="JANHOG010000090">
    <property type="protein sequence ID" value="KAJ3558412.1"/>
    <property type="molecule type" value="Genomic_DNA"/>
</dbReference>
<reference evidence="1" key="1">
    <citation type="submission" date="2022-07" db="EMBL/GenBank/DDBJ databases">
        <title>Genome Sequence of Phlebia brevispora.</title>
        <authorList>
            <person name="Buettner E."/>
        </authorList>
    </citation>
    <scope>NUCLEOTIDE SEQUENCE</scope>
    <source>
        <strain evidence="1">MPL23</strain>
    </source>
</reference>
<protein>
    <submittedName>
        <fullName evidence="1">Uncharacterized protein</fullName>
    </submittedName>
</protein>